<organism evidence="4">
    <name type="scientific">uncultured Caudovirales phage</name>
    <dbReference type="NCBI Taxonomy" id="2100421"/>
    <lineage>
        <taxon>Viruses</taxon>
        <taxon>Duplodnaviria</taxon>
        <taxon>Heunggongvirae</taxon>
        <taxon>Uroviricota</taxon>
        <taxon>Caudoviricetes</taxon>
        <taxon>Peduoviridae</taxon>
        <taxon>Maltschvirus</taxon>
        <taxon>Maltschvirus maltsch</taxon>
    </lineage>
</organism>
<proteinExistence type="predicted"/>
<dbReference type="EMBL" id="LR797322">
    <property type="protein sequence ID" value="CAB4202854.1"/>
    <property type="molecule type" value="Genomic_DNA"/>
</dbReference>
<dbReference type="EMBL" id="LR797047">
    <property type="protein sequence ID" value="CAB4183582.1"/>
    <property type="molecule type" value="Genomic_DNA"/>
</dbReference>
<evidence type="ECO:0000313" key="4">
    <source>
        <dbReference type="EMBL" id="CAB4183582.1"/>
    </source>
</evidence>
<name>A0A6J5QIM6_9CAUD</name>
<keyword evidence="1" id="KW-0175">Coiled coil</keyword>
<evidence type="ECO:0000256" key="1">
    <source>
        <dbReference type="SAM" id="Coils"/>
    </source>
</evidence>
<dbReference type="EMBL" id="LR796570">
    <property type="protein sequence ID" value="CAB4151806.1"/>
    <property type="molecule type" value="Genomic_DNA"/>
</dbReference>
<gene>
    <name evidence="4" type="ORF">UFOVP1104_30</name>
    <name evidence="5" type="ORF">UFOVP1371_43</name>
    <name evidence="6" type="ORF">UFOVP1468_51</name>
    <name evidence="2" type="ORF">UFOVP596_34</name>
    <name evidence="3" type="ORF">UFOVP938_10</name>
</gene>
<evidence type="ECO:0000313" key="5">
    <source>
        <dbReference type="EMBL" id="CAB4202854.1"/>
    </source>
</evidence>
<evidence type="ECO:0000313" key="3">
    <source>
        <dbReference type="EMBL" id="CAB4172499.1"/>
    </source>
</evidence>
<sequence length="176" mass="20149">MSLEDLSMEARDELALLARQLAENPATRKDFLRLTRKQNPGMVMPELEIEDSTNSALEKAEKRVQAMEAREQQRNALDELKARRMNLLKKGLVNDESEIDEVEKVMLDKGITKHEAAAEYWQWMKQSATPTPMGYNSSAMNKFDLSKYWKNPVMGARDEAAKALNELRKNPRPIGL</sequence>
<reference evidence="4" key="1">
    <citation type="submission" date="2020-05" db="EMBL/GenBank/DDBJ databases">
        <authorList>
            <person name="Chiriac C."/>
            <person name="Salcher M."/>
            <person name="Ghai R."/>
            <person name="Kavagutti S V."/>
        </authorList>
    </citation>
    <scope>NUCLEOTIDE SEQUENCE</scope>
</reference>
<protein>
    <submittedName>
        <fullName evidence="4">Uncharacterized protein</fullName>
    </submittedName>
</protein>
<accession>A0A6J5QIM6</accession>
<feature type="coiled-coil region" evidence="1">
    <location>
        <begin position="50"/>
        <end position="90"/>
    </location>
</feature>
<dbReference type="EMBL" id="LR797416">
    <property type="protein sequence ID" value="CAB4214819.1"/>
    <property type="molecule type" value="Genomic_DNA"/>
</dbReference>
<evidence type="ECO:0000313" key="6">
    <source>
        <dbReference type="EMBL" id="CAB4214819.1"/>
    </source>
</evidence>
<evidence type="ECO:0000313" key="2">
    <source>
        <dbReference type="EMBL" id="CAB4151806.1"/>
    </source>
</evidence>
<dbReference type="EMBL" id="LR796883">
    <property type="protein sequence ID" value="CAB4172499.1"/>
    <property type="molecule type" value="Genomic_DNA"/>
</dbReference>